<dbReference type="Pfam" id="PF10947">
    <property type="entry name" value="DUF2628"/>
    <property type="match status" value="1"/>
</dbReference>
<dbReference type="RefSeq" id="WP_183394881.1">
    <property type="nucleotide sequence ID" value="NZ_JACIDR010000002.1"/>
</dbReference>
<feature type="transmembrane region" description="Helical" evidence="1">
    <location>
        <begin position="75"/>
        <end position="95"/>
    </location>
</feature>
<evidence type="ECO:0000256" key="1">
    <source>
        <dbReference type="SAM" id="Phobius"/>
    </source>
</evidence>
<feature type="transmembrane region" description="Helical" evidence="1">
    <location>
        <begin position="51"/>
        <end position="69"/>
    </location>
</feature>
<organism evidence="2 3">
    <name type="scientific">Hansschlegelia beijingensis</name>
    <dbReference type="NCBI Taxonomy" id="1133344"/>
    <lineage>
        <taxon>Bacteria</taxon>
        <taxon>Pseudomonadati</taxon>
        <taxon>Pseudomonadota</taxon>
        <taxon>Alphaproteobacteria</taxon>
        <taxon>Hyphomicrobiales</taxon>
        <taxon>Methylopilaceae</taxon>
        <taxon>Hansschlegelia</taxon>
    </lineage>
</organism>
<name>A0A7W6D2P8_9HYPH</name>
<sequence>MRNWLIYEPPGGVRPTLEGVEAFVTVREGFSKFAFLVPLVWLVWRRCWAALVIYVLVEIALAFIVRWAGVGPGGTIVLAFLPNLAVGLEAAWLRARSLERRGYRLAGSALARTQEEAEAHFFQEWLGETAHERATPPRDAGGYRPHPSMVLGLFPQPGGAR</sequence>
<dbReference type="Proteomes" id="UP000528964">
    <property type="component" value="Unassembled WGS sequence"/>
</dbReference>
<keyword evidence="1" id="KW-0812">Transmembrane</keyword>
<evidence type="ECO:0000313" key="2">
    <source>
        <dbReference type="EMBL" id="MBB3973017.1"/>
    </source>
</evidence>
<dbReference type="AlphaFoldDB" id="A0A7W6D2P8"/>
<reference evidence="2 3" key="1">
    <citation type="submission" date="2020-08" db="EMBL/GenBank/DDBJ databases">
        <title>Genomic Encyclopedia of Type Strains, Phase IV (KMG-IV): sequencing the most valuable type-strain genomes for metagenomic binning, comparative biology and taxonomic classification.</title>
        <authorList>
            <person name="Goeker M."/>
        </authorList>
    </citation>
    <scope>NUCLEOTIDE SEQUENCE [LARGE SCALE GENOMIC DNA]</scope>
    <source>
        <strain evidence="2 3">DSM 25481</strain>
    </source>
</reference>
<gene>
    <name evidence="2" type="ORF">GGR24_001674</name>
</gene>
<keyword evidence="1" id="KW-1133">Transmembrane helix</keyword>
<protein>
    <recommendedName>
        <fullName evidence="4">DUF2628 domain-containing protein</fullName>
    </recommendedName>
</protein>
<proteinExistence type="predicted"/>
<evidence type="ECO:0008006" key="4">
    <source>
        <dbReference type="Google" id="ProtNLM"/>
    </source>
</evidence>
<keyword evidence="1" id="KW-0472">Membrane</keyword>
<evidence type="ECO:0000313" key="3">
    <source>
        <dbReference type="Proteomes" id="UP000528964"/>
    </source>
</evidence>
<comment type="caution">
    <text evidence="2">The sequence shown here is derived from an EMBL/GenBank/DDBJ whole genome shotgun (WGS) entry which is preliminary data.</text>
</comment>
<dbReference type="EMBL" id="JACIDR010000002">
    <property type="protein sequence ID" value="MBB3973017.1"/>
    <property type="molecule type" value="Genomic_DNA"/>
</dbReference>
<dbReference type="InterPro" id="IPR024399">
    <property type="entry name" value="DUF2628"/>
</dbReference>
<accession>A0A7W6D2P8</accession>
<keyword evidence="3" id="KW-1185">Reference proteome</keyword>